<organism evidence="6 7">
    <name type="scientific">Sphingomonas cynarae</name>
    <dbReference type="NCBI Taxonomy" id="930197"/>
    <lineage>
        <taxon>Bacteria</taxon>
        <taxon>Pseudomonadati</taxon>
        <taxon>Pseudomonadota</taxon>
        <taxon>Alphaproteobacteria</taxon>
        <taxon>Sphingomonadales</taxon>
        <taxon>Sphingomonadaceae</taxon>
        <taxon>Sphingomonas</taxon>
    </lineage>
</organism>
<keyword evidence="2" id="KW-0472">Membrane</keyword>
<feature type="domain" description="TonB-dependent transporter Oar-like beta-barrel" evidence="5">
    <location>
        <begin position="286"/>
        <end position="539"/>
    </location>
</feature>
<keyword evidence="7" id="KW-1185">Reference proteome</keyword>
<dbReference type="InterPro" id="IPR012910">
    <property type="entry name" value="Plug_dom"/>
</dbReference>
<feature type="domain" description="TonB-dependent transporter Oar-like beta-barrel" evidence="5">
    <location>
        <begin position="548"/>
        <end position="841"/>
    </location>
</feature>
<keyword evidence="6" id="KW-0675">Receptor</keyword>
<dbReference type="Pfam" id="PF07715">
    <property type="entry name" value="Plug"/>
    <property type="match status" value="1"/>
</dbReference>
<accession>A0ABP7EJQ3</accession>
<dbReference type="InterPro" id="IPR057601">
    <property type="entry name" value="Oar-like_b-barrel"/>
</dbReference>
<comment type="caution">
    <text evidence="6">The sequence shown here is derived from an EMBL/GenBank/DDBJ whole genome shotgun (WGS) entry which is preliminary data.</text>
</comment>
<dbReference type="InterPro" id="IPR036942">
    <property type="entry name" value="Beta-barrel_TonB_sf"/>
</dbReference>
<dbReference type="Pfam" id="PF13620">
    <property type="entry name" value="CarboxypepD_reg"/>
    <property type="match status" value="1"/>
</dbReference>
<protein>
    <submittedName>
        <fullName evidence="6">TonB-dependent receptor</fullName>
    </submittedName>
</protein>
<dbReference type="Gene3D" id="2.60.40.1120">
    <property type="entry name" value="Carboxypeptidase-like, regulatory domain"/>
    <property type="match status" value="1"/>
</dbReference>
<evidence type="ECO:0000259" key="5">
    <source>
        <dbReference type="Pfam" id="PF25183"/>
    </source>
</evidence>
<comment type="subcellular location">
    <subcellularLocation>
        <location evidence="1">Cell outer membrane</location>
    </subcellularLocation>
</comment>
<evidence type="ECO:0000256" key="2">
    <source>
        <dbReference type="ARBA" id="ARBA00023136"/>
    </source>
</evidence>
<dbReference type="Gene3D" id="2.170.130.10">
    <property type="entry name" value="TonB-dependent receptor, plug domain"/>
    <property type="match status" value="1"/>
</dbReference>
<gene>
    <name evidence="6" type="ORF">GCM10022268_28070</name>
</gene>
<dbReference type="Proteomes" id="UP001500523">
    <property type="component" value="Unassembled WGS sequence"/>
</dbReference>
<sequence>MVTVLSADQGFRRTARTNGNGSYSISELRNGSYTFTVEAEGYEAYTEAGVRLVQGAAANRFRLAPIGTPEVAGASGDIIVTGSRAATSEFDLTTTGQVINVADLATRVPVARSLAALIQLVPGTAAGSGAFGNLPSINGGAVSENAYFINGLNITDFRKGLSPVEVPFEFYQTIDVKTGGYAAEFGRSTGGFTSATTKSGSNEFHGGLLFTWNPDGLRSYTRDTFSSDNDGGTSEAKSVIAQLSGPIIKDHLFFYGLYQARNVNSSGGGRAFLGDPRNQSQVDDPAQYLGTSRSYTRSDSPFYAAKIDAVIMDGQRLEFTYFNTTNESETNRYGTDAGVRADRYNYITNTDGPYTGRFLQRGGGENYVGRYTGVFTNWLTLSAAYGRNENIGFSQSFNASNASIPAVTDARDPRNIRPLTVAGGGIDSNEDIRKFYRADADVRFSALGSHHIRFGYDREELSSTSISQGGGDGLGYEIFKAQTGNIYGIPVGTDYVRQTRYVQSGQFSSLNEAYYLQDSWLLLGDRLNLNIGIRNDRFSNDNSLGETFYKSGNQWGPRLGFTFDPIGQRSDKVYGSFSRMYLPVASNTNIRLTGGEIYYTRTNIFAGLGAGNIPILGSAVLYPSATTCPDDNVRNCNVTGDGQPKSAEATVAQGLKPQSADEYILGYEKRFGDKWRIGAFFNYSKLNEVLEDSSIDAAINNYCVAQRISGCGAIWGGFHQYVLINPGRGATVTLLDPVNRETTPRTVEFTAEQLGYPKAKRTYKAMTFEAHREFDGVWSLDASYTYSKTVGNYEGGVKTDNGQSDTGLTTDFDQPGLTLGTYGYSPNDKRHAIKVAGSYQLGPVVLGANLQAYAPRRYGCIGQVPLTVDPYAAAYGASGLYCQVNSDGSINADPAVTSPIRQVRRGSVFKSDWLFVNDLDIAYKFDVGSASMTLRASVFNVLNLKSKLNFNENGTNGEGVASPYYRTVTQYQGGRNARLQLSFDF</sequence>
<dbReference type="EMBL" id="BAABBF010000006">
    <property type="protein sequence ID" value="GAA3718038.1"/>
    <property type="molecule type" value="Genomic_DNA"/>
</dbReference>
<evidence type="ECO:0000313" key="6">
    <source>
        <dbReference type="EMBL" id="GAA3718038.1"/>
    </source>
</evidence>
<dbReference type="Pfam" id="PF25183">
    <property type="entry name" value="OMP_b-brl_4"/>
    <property type="match status" value="2"/>
</dbReference>
<reference evidence="7" key="1">
    <citation type="journal article" date="2019" name="Int. J. Syst. Evol. Microbiol.">
        <title>The Global Catalogue of Microorganisms (GCM) 10K type strain sequencing project: providing services to taxonomists for standard genome sequencing and annotation.</title>
        <authorList>
            <consortium name="The Broad Institute Genomics Platform"/>
            <consortium name="The Broad Institute Genome Sequencing Center for Infectious Disease"/>
            <person name="Wu L."/>
            <person name="Ma J."/>
        </authorList>
    </citation>
    <scope>NUCLEOTIDE SEQUENCE [LARGE SCALE GENOMIC DNA]</scope>
    <source>
        <strain evidence="7">JCM 17498</strain>
    </source>
</reference>
<keyword evidence="3" id="KW-0998">Cell outer membrane</keyword>
<evidence type="ECO:0000256" key="3">
    <source>
        <dbReference type="ARBA" id="ARBA00023237"/>
    </source>
</evidence>
<feature type="domain" description="TonB-dependent receptor plug" evidence="4">
    <location>
        <begin position="91"/>
        <end position="191"/>
    </location>
</feature>
<name>A0ABP7EJQ3_9SPHN</name>
<evidence type="ECO:0000256" key="1">
    <source>
        <dbReference type="ARBA" id="ARBA00004442"/>
    </source>
</evidence>
<dbReference type="InterPro" id="IPR037066">
    <property type="entry name" value="Plug_dom_sf"/>
</dbReference>
<dbReference type="Gene3D" id="2.40.170.20">
    <property type="entry name" value="TonB-dependent receptor, beta-barrel domain"/>
    <property type="match status" value="1"/>
</dbReference>
<proteinExistence type="predicted"/>
<dbReference type="SUPFAM" id="SSF49478">
    <property type="entry name" value="Cna protein B-type domain"/>
    <property type="match status" value="1"/>
</dbReference>
<dbReference type="SUPFAM" id="SSF56935">
    <property type="entry name" value="Porins"/>
    <property type="match status" value="1"/>
</dbReference>
<evidence type="ECO:0000259" key="4">
    <source>
        <dbReference type="Pfam" id="PF07715"/>
    </source>
</evidence>
<evidence type="ECO:0000313" key="7">
    <source>
        <dbReference type="Proteomes" id="UP001500523"/>
    </source>
</evidence>